<evidence type="ECO:0000313" key="4">
    <source>
        <dbReference type="Proteomes" id="UP000693970"/>
    </source>
</evidence>
<proteinExistence type="predicted"/>
<keyword evidence="2" id="KW-0812">Transmembrane</keyword>
<feature type="compositionally biased region" description="Polar residues" evidence="1">
    <location>
        <begin position="380"/>
        <end position="393"/>
    </location>
</feature>
<name>A0A9K3KBV8_9STRA</name>
<feature type="region of interest" description="Disordered" evidence="1">
    <location>
        <begin position="39"/>
        <end position="85"/>
    </location>
</feature>
<feature type="transmembrane region" description="Helical" evidence="2">
    <location>
        <begin position="211"/>
        <end position="232"/>
    </location>
</feature>
<dbReference type="EMBL" id="JAGRRH010000027">
    <property type="protein sequence ID" value="KAG7340658.1"/>
    <property type="molecule type" value="Genomic_DNA"/>
</dbReference>
<reference evidence="3" key="2">
    <citation type="submission" date="2021-04" db="EMBL/GenBank/DDBJ databases">
        <authorList>
            <person name="Podell S."/>
        </authorList>
    </citation>
    <scope>NUCLEOTIDE SEQUENCE</scope>
    <source>
        <strain evidence="3">Hildebrandi</strain>
    </source>
</reference>
<feature type="region of interest" description="Disordered" evidence="1">
    <location>
        <begin position="380"/>
        <end position="421"/>
    </location>
</feature>
<evidence type="ECO:0000256" key="2">
    <source>
        <dbReference type="SAM" id="Phobius"/>
    </source>
</evidence>
<keyword evidence="2" id="KW-1133">Transmembrane helix</keyword>
<dbReference type="PANTHER" id="PTHR40535:SF1">
    <property type="entry name" value="CHROMOSOME UNDETERMINED SCAFFOLD_9, WHOLE GENOME SHOTGUN SEQUENCE"/>
    <property type="match status" value="1"/>
</dbReference>
<dbReference type="OrthoDB" id="46983at2759"/>
<protein>
    <submittedName>
        <fullName evidence="3">Uncharacterized protein</fullName>
    </submittedName>
</protein>
<accession>A0A9K3KBV8</accession>
<dbReference type="PANTHER" id="PTHR40535">
    <property type="entry name" value="CHROMOSOME UNDETERMINED SCAFFOLD_9, WHOLE GENOME SHOTGUN SEQUENCE"/>
    <property type="match status" value="1"/>
</dbReference>
<feature type="transmembrane region" description="Helical" evidence="2">
    <location>
        <begin position="182"/>
        <end position="205"/>
    </location>
</feature>
<feature type="compositionally biased region" description="Basic and acidic residues" evidence="1">
    <location>
        <begin position="39"/>
        <end position="58"/>
    </location>
</feature>
<feature type="transmembrane region" description="Helical" evidence="2">
    <location>
        <begin position="104"/>
        <end position="123"/>
    </location>
</feature>
<dbReference type="Proteomes" id="UP000693970">
    <property type="component" value="Unassembled WGS sequence"/>
</dbReference>
<reference evidence="3" key="1">
    <citation type="journal article" date="2021" name="Sci. Rep.">
        <title>Diploid genomic architecture of Nitzschia inconspicua, an elite biomass production diatom.</title>
        <authorList>
            <person name="Oliver A."/>
            <person name="Podell S."/>
            <person name="Pinowska A."/>
            <person name="Traller J.C."/>
            <person name="Smith S.R."/>
            <person name="McClure R."/>
            <person name="Beliaev A."/>
            <person name="Bohutskyi P."/>
            <person name="Hill E.A."/>
            <person name="Rabines A."/>
            <person name="Zheng H."/>
            <person name="Allen L.Z."/>
            <person name="Kuo A."/>
            <person name="Grigoriev I.V."/>
            <person name="Allen A.E."/>
            <person name="Hazlebeck D."/>
            <person name="Allen E.E."/>
        </authorList>
    </citation>
    <scope>NUCLEOTIDE SEQUENCE</scope>
    <source>
        <strain evidence="3">Hildebrandi</strain>
    </source>
</reference>
<feature type="transmembrane region" description="Helical" evidence="2">
    <location>
        <begin position="608"/>
        <end position="630"/>
    </location>
</feature>
<sequence length="834" mass="93091">MVESSSVSMALCCLWAWLVPHFYIEYMEYSLAITQSRRADPEVEDKNDGDVDENEKGGKQTQNNDQNNDENDDDNSCNDHRHNNRYSVPEDEANKALLQGAATALLILIVVYSGSAIGVAILTRNMDRRADAIVVGLGRILSAFLFAVFSVEIPKWLGVTYSSRRSNCYKQLVLHTIGKDELTFRVCWSILGHFFVVYSIMLLYFSKPSTWSIPISTAVGVIFGFGVTWAVYFGRTTYKKHTTLIAFVFCFVIMVSSAAAFSAGCWYIKEVWYTNDVGYQEEYTLLTFFGWLFLCILANFLYYRLTKRKLKKANSVDRTSTTDCASSDYGAGASDVKSTWRYQSQIFQPPESVCCAATELSKATASIAVATVRSPFKTAGSTLSRMRANSSENTHQRKTTHQEENKNSLPRRRAASADAGSIAPLSLFTPNRVRTYTEPTNIGTSSLNYSSTDRGKSFSETSCIAFTCSGNDSATVGNGGSVLASVYSSPIPQEEIGSNHSFNHPLNRIKAGVALSFDEDVSIPNFPTSFDSPVQNHSALADDMELPTRPSLDDDETIEIKEREEEKSNEKAPSVYFMIKSNSCCGKRQHYNAPPRKRWESILKIVKWALWGITSVMHLYFLIICIGATIQQDRVRNALPQTFDLLYPPDYVESMMCAWNESAPYADIRTFDSLDAVMEANFTVIHCGACGSCSNWDDLSLQWTTRDNLASLGQECVKKKLFGGTEQLVQECNEDLIGFSEDCSTCWTADQLCAKKNCLFIYLQALLINEVGNFNVDQHDITTTTCDEALCGPEFVPCSGATRRRMNIVSDIPRPENQQCTVAMEDWSSIFGHP</sequence>
<evidence type="ECO:0000256" key="1">
    <source>
        <dbReference type="SAM" id="MobiDB-lite"/>
    </source>
</evidence>
<feature type="transmembrane region" description="Helical" evidence="2">
    <location>
        <begin position="6"/>
        <end position="24"/>
    </location>
</feature>
<feature type="transmembrane region" description="Helical" evidence="2">
    <location>
        <begin position="283"/>
        <end position="303"/>
    </location>
</feature>
<keyword evidence="4" id="KW-1185">Reference proteome</keyword>
<evidence type="ECO:0000313" key="3">
    <source>
        <dbReference type="EMBL" id="KAG7340658.1"/>
    </source>
</evidence>
<keyword evidence="2" id="KW-0472">Membrane</keyword>
<organism evidence="3 4">
    <name type="scientific">Nitzschia inconspicua</name>
    <dbReference type="NCBI Taxonomy" id="303405"/>
    <lineage>
        <taxon>Eukaryota</taxon>
        <taxon>Sar</taxon>
        <taxon>Stramenopiles</taxon>
        <taxon>Ochrophyta</taxon>
        <taxon>Bacillariophyta</taxon>
        <taxon>Bacillariophyceae</taxon>
        <taxon>Bacillariophycidae</taxon>
        <taxon>Bacillariales</taxon>
        <taxon>Bacillariaceae</taxon>
        <taxon>Nitzschia</taxon>
    </lineage>
</organism>
<dbReference type="AlphaFoldDB" id="A0A9K3KBV8"/>
<feature type="transmembrane region" description="Helical" evidence="2">
    <location>
        <begin position="244"/>
        <end position="263"/>
    </location>
</feature>
<gene>
    <name evidence="3" type="ORF">IV203_024201</name>
</gene>
<comment type="caution">
    <text evidence="3">The sequence shown here is derived from an EMBL/GenBank/DDBJ whole genome shotgun (WGS) entry which is preliminary data.</text>
</comment>
<feature type="compositionally biased region" description="Acidic residues" evidence="1">
    <location>
        <begin position="67"/>
        <end position="76"/>
    </location>
</feature>